<reference evidence="3" key="1">
    <citation type="submission" date="2016-10" db="EMBL/GenBank/DDBJ databases">
        <authorList>
            <person name="Varghese N."/>
            <person name="Submissions S."/>
        </authorList>
    </citation>
    <scope>NUCLEOTIDE SEQUENCE [LARGE SCALE GENOMIC DNA]</scope>
    <source>
        <strain evidence="3">CGMCC 1.8711</strain>
    </source>
</reference>
<dbReference type="AlphaFoldDB" id="A0A1I6H5Z8"/>
<evidence type="ECO:0000313" key="2">
    <source>
        <dbReference type="EMBL" id="SFR49903.1"/>
    </source>
</evidence>
<accession>A0A1I6H5Z8</accession>
<evidence type="ECO:0000256" key="1">
    <source>
        <dbReference type="SAM" id="MobiDB-lite"/>
    </source>
</evidence>
<organism evidence="2 3">
    <name type="scientific">Halogeometricum limi</name>
    <dbReference type="NCBI Taxonomy" id="555875"/>
    <lineage>
        <taxon>Archaea</taxon>
        <taxon>Methanobacteriati</taxon>
        <taxon>Methanobacteriota</taxon>
        <taxon>Stenosarchaea group</taxon>
        <taxon>Halobacteria</taxon>
        <taxon>Halobacteriales</taxon>
        <taxon>Haloferacaceae</taxon>
        <taxon>Halogeometricum</taxon>
    </lineage>
</organism>
<dbReference type="RefSeq" id="WP_089879633.1">
    <property type="nucleotide sequence ID" value="NZ_FOYS01000003.1"/>
</dbReference>
<evidence type="ECO:0000313" key="3">
    <source>
        <dbReference type="Proteomes" id="UP000243250"/>
    </source>
</evidence>
<protein>
    <submittedName>
        <fullName evidence="2">Uncharacterized protein</fullName>
    </submittedName>
</protein>
<feature type="region of interest" description="Disordered" evidence="1">
    <location>
        <begin position="61"/>
        <end position="88"/>
    </location>
</feature>
<dbReference type="EMBL" id="FOYS01000003">
    <property type="protein sequence ID" value="SFR49903.1"/>
    <property type="molecule type" value="Genomic_DNA"/>
</dbReference>
<feature type="region of interest" description="Disordered" evidence="1">
    <location>
        <begin position="1"/>
        <end position="33"/>
    </location>
</feature>
<sequence length="88" mass="9523">MALIELNFGRGRTDDDSTDDAVEIPIHDDETESSSRGRTLLRVLLVVATVAAAAYLFSRRASAPDDSEFAEIPLDDDKAEAGVEPTDE</sequence>
<keyword evidence="3" id="KW-1185">Reference proteome</keyword>
<dbReference type="Proteomes" id="UP000243250">
    <property type="component" value="Unassembled WGS sequence"/>
</dbReference>
<gene>
    <name evidence="2" type="ORF">SAMN04488124_1821</name>
</gene>
<dbReference type="STRING" id="555875.SAMN04488124_1821"/>
<proteinExistence type="predicted"/>
<feature type="compositionally biased region" description="Acidic residues" evidence="1">
    <location>
        <begin position="65"/>
        <end position="74"/>
    </location>
</feature>
<name>A0A1I6H5Z8_9EURY</name>